<proteinExistence type="predicted"/>
<dbReference type="STRING" id="61395.A0A1Y1WEU2"/>
<dbReference type="Pfam" id="PF13499">
    <property type="entry name" value="EF-hand_7"/>
    <property type="match status" value="1"/>
</dbReference>
<name>A0A1Y1WEU2_9FUNG</name>
<evidence type="ECO:0000313" key="5">
    <source>
        <dbReference type="Proteomes" id="UP000193922"/>
    </source>
</evidence>
<dbReference type="SUPFAM" id="SSF47473">
    <property type="entry name" value="EF-hand"/>
    <property type="match status" value="1"/>
</dbReference>
<accession>A0A1Y1WEU2</accession>
<evidence type="ECO:0000259" key="3">
    <source>
        <dbReference type="PROSITE" id="PS50222"/>
    </source>
</evidence>
<dbReference type="GeneID" id="63801150"/>
<dbReference type="RefSeq" id="XP_040745473.1">
    <property type="nucleotide sequence ID" value="XM_040884502.1"/>
</dbReference>
<dbReference type="PANTHER" id="PTHR23050">
    <property type="entry name" value="CALCIUM BINDING PROTEIN"/>
    <property type="match status" value="1"/>
</dbReference>
<gene>
    <name evidence="4" type="ORF">DL89DRAFT_221195</name>
</gene>
<dbReference type="Proteomes" id="UP000193922">
    <property type="component" value="Unassembled WGS sequence"/>
</dbReference>
<evidence type="ECO:0000313" key="4">
    <source>
        <dbReference type="EMBL" id="ORX72049.1"/>
    </source>
</evidence>
<dbReference type="CDD" id="cd00051">
    <property type="entry name" value="EFh"/>
    <property type="match status" value="1"/>
</dbReference>
<feature type="domain" description="EF-hand" evidence="3">
    <location>
        <begin position="46"/>
        <end position="81"/>
    </location>
</feature>
<keyword evidence="5" id="KW-1185">Reference proteome</keyword>
<dbReference type="Gene3D" id="1.10.238.10">
    <property type="entry name" value="EF-hand"/>
    <property type="match status" value="2"/>
</dbReference>
<dbReference type="GO" id="GO:0005509">
    <property type="term" value="F:calcium ion binding"/>
    <property type="evidence" value="ECO:0007669"/>
    <property type="project" value="InterPro"/>
</dbReference>
<organism evidence="4 5">
    <name type="scientific">Linderina pennispora</name>
    <dbReference type="NCBI Taxonomy" id="61395"/>
    <lineage>
        <taxon>Eukaryota</taxon>
        <taxon>Fungi</taxon>
        <taxon>Fungi incertae sedis</taxon>
        <taxon>Zoopagomycota</taxon>
        <taxon>Kickxellomycotina</taxon>
        <taxon>Kickxellomycetes</taxon>
        <taxon>Kickxellales</taxon>
        <taxon>Kickxellaceae</taxon>
        <taxon>Linderina</taxon>
    </lineage>
</organism>
<feature type="domain" description="EF-hand" evidence="3">
    <location>
        <begin position="9"/>
        <end position="44"/>
    </location>
</feature>
<dbReference type="OrthoDB" id="26525at2759"/>
<dbReference type="AlphaFoldDB" id="A0A1Y1WEU2"/>
<dbReference type="InterPro" id="IPR011992">
    <property type="entry name" value="EF-hand-dom_pair"/>
</dbReference>
<keyword evidence="1" id="KW-0677">Repeat</keyword>
<dbReference type="InterPro" id="IPR002048">
    <property type="entry name" value="EF_hand_dom"/>
</dbReference>
<comment type="caution">
    <text evidence="4">The sequence shown here is derived from an EMBL/GenBank/DDBJ whole genome shotgun (WGS) entry which is preliminary data.</text>
</comment>
<reference evidence="4 5" key="1">
    <citation type="submission" date="2016-07" db="EMBL/GenBank/DDBJ databases">
        <title>Pervasive Adenine N6-methylation of Active Genes in Fungi.</title>
        <authorList>
            <consortium name="DOE Joint Genome Institute"/>
            <person name="Mondo S.J."/>
            <person name="Dannebaum R.O."/>
            <person name="Kuo R.C."/>
            <person name="Labutti K."/>
            <person name="Haridas S."/>
            <person name="Kuo A."/>
            <person name="Salamov A."/>
            <person name="Ahrendt S.R."/>
            <person name="Lipzen A."/>
            <person name="Sullivan W."/>
            <person name="Andreopoulos W.B."/>
            <person name="Clum A."/>
            <person name="Lindquist E."/>
            <person name="Daum C."/>
            <person name="Ramamoorthy G.K."/>
            <person name="Gryganskyi A."/>
            <person name="Culley D."/>
            <person name="Magnuson J.K."/>
            <person name="James T.Y."/>
            <person name="O'Malley M.A."/>
            <person name="Stajich J.E."/>
            <person name="Spatafora J.W."/>
            <person name="Visel A."/>
            <person name="Grigoriev I.V."/>
        </authorList>
    </citation>
    <scope>NUCLEOTIDE SEQUENCE [LARGE SCALE GENOMIC DNA]</scope>
    <source>
        <strain evidence="4 5">ATCC 12442</strain>
    </source>
</reference>
<feature type="domain" description="EF-hand" evidence="3">
    <location>
        <begin position="120"/>
        <end position="155"/>
    </location>
</feature>
<dbReference type="PROSITE" id="PS50222">
    <property type="entry name" value="EF_HAND_2"/>
    <property type="match status" value="3"/>
</dbReference>
<sequence>MYSGSPTAEQQDDIHRLFQSLDHKGRGVISSHKLRVAMAEMGLDAPTAEELNEWVAEVDPKDTGRINYEQFEEFMARRLEEADQQDQMMNAFRLFKPGSGREGITFGDLKQIASHLGESIPDEELHEMINIADTQDTGQVSFEDFSRIMLKTGLF</sequence>
<dbReference type="EMBL" id="MCFD01000003">
    <property type="protein sequence ID" value="ORX72049.1"/>
    <property type="molecule type" value="Genomic_DNA"/>
</dbReference>
<dbReference type="InterPro" id="IPR050145">
    <property type="entry name" value="Centrin_CML-like"/>
</dbReference>
<evidence type="ECO:0000256" key="1">
    <source>
        <dbReference type="ARBA" id="ARBA00022737"/>
    </source>
</evidence>
<evidence type="ECO:0000256" key="2">
    <source>
        <dbReference type="ARBA" id="ARBA00022837"/>
    </source>
</evidence>
<keyword evidence="2" id="KW-0106">Calcium</keyword>
<dbReference type="FunFam" id="1.10.238.10:FF:000003">
    <property type="entry name" value="Calmodulin A"/>
    <property type="match status" value="1"/>
</dbReference>
<dbReference type="Pfam" id="PF13833">
    <property type="entry name" value="EF-hand_8"/>
    <property type="match status" value="1"/>
</dbReference>
<protein>
    <submittedName>
        <fullName evidence="4">EF-hand</fullName>
    </submittedName>
</protein>
<dbReference type="SMART" id="SM00054">
    <property type="entry name" value="EFh"/>
    <property type="match status" value="3"/>
</dbReference>